<evidence type="ECO:0000256" key="2">
    <source>
        <dbReference type="SAM" id="MobiDB-lite"/>
    </source>
</evidence>
<dbReference type="PANTHER" id="PTHR34938">
    <property type="entry name" value="PROTEIN FERTILITY RESTORER RF2, MITOCHONDRIAL"/>
    <property type="match status" value="1"/>
</dbReference>
<protein>
    <submittedName>
        <fullName evidence="3">Uncharacterized protein</fullName>
    </submittedName>
</protein>
<feature type="coiled-coil region" evidence="1">
    <location>
        <begin position="153"/>
        <end position="186"/>
    </location>
</feature>
<evidence type="ECO:0000256" key="1">
    <source>
        <dbReference type="SAM" id="Coils"/>
    </source>
</evidence>
<dbReference type="GO" id="GO:0009507">
    <property type="term" value="C:chloroplast"/>
    <property type="evidence" value="ECO:0007669"/>
    <property type="project" value="TreeGrafter"/>
</dbReference>
<feature type="compositionally biased region" description="Basic and acidic residues" evidence="2">
    <location>
        <begin position="90"/>
        <end position="99"/>
    </location>
</feature>
<gene>
    <name evidence="3" type="ORF">GIB67_023136</name>
</gene>
<evidence type="ECO:0000313" key="3">
    <source>
        <dbReference type="EMBL" id="KAF6150181.1"/>
    </source>
</evidence>
<proteinExistence type="predicted"/>
<dbReference type="GO" id="GO:0009658">
    <property type="term" value="P:chloroplast organization"/>
    <property type="evidence" value="ECO:0007669"/>
    <property type="project" value="TreeGrafter"/>
</dbReference>
<keyword evidence="1" id="KW-0175">Coiled coil</keyword>
<evidence type="ECO:0000313" key="4">
    <source>
        <dbReference type="Proteomes" id="UP000541444"/>
    </source>
</evidence>
<organism evidence="3 4">
    <name type="scientific">Kingdonia uniflora</name>
    <dbReference type="NCBI Taxonomy" id="39325"/>
    <lineage>
        <taxon>Eukaryota</taxon>
        <taxon>Viridiplantae</taxon>
        <taxon>Streptophyta</taxon>
        <taxon>Embryophyta</taxon>
        <taxon>Tracheophyta</taxon>
        <taxon>Spermatophyta</taxon>
        <taxon>Magnoliopsida</taxon>
        <taxon>Ranunculales</taxon>
        <taxon>Circaeasteraceae</taxon>
        <taxon>Kingdonia</taxon>
    </lineage>
</organism>
<dbReference type="GO" id="GO:0010027">
    <property type="term" value="P:thylakoid membrane organization"/>
    <property type="evidence" value="ECO:0007669"/>
    <property type="project" value="TreeGrafter"/>
</dbReference>
<accession>A0A7J7M5K9</accession>
<feature type="region of interest" description="Disordered" evidence="2">
    <location>
        <begin position="81"/>
        <end position="102"/>
    </location>
</feature>
<reference evidence="3 4" key="1">
    <citation type="journal article" date="2020" name="IScience">
        <title>Genome Sequencing of the Endangered Kingdonia uniflora (Circaeasteraceae, Ranunculales) Reveals Potential Mechanisms of Evolutionary Specialization.</title>
        <authorList>
            <person name="Sun Y."/>
            <person name="Deng T."/>
            <person name="Zhang A."/>
            <person name="Moore M.J."/>
            <person name="Landis J.B."/>
            <person name="Lin N."/>
            <person name="Zhang H."/>
            <person name="Zhang X."/>
            <person name="Huang J."/>
            <person name="Zhang X."/>
            <person name="Sun H."/>
            <person name="Wang H."/>
        </authorList>
    </citation>
    <scope>NUCLEOTIDE SEQUENCE [LARGE SCALE GENOMIC DNA]</scope>
    <source>
        <strain evidence="3">TB1705</strain>
        <tissue evidence="3">Leaf</tissue>
    </source>
</reference>
<dbReference type="AlphaFoldDB" id="A0A7J7M5K9"/>
<keyword evidence="4" id="KW-1185">Reference proteome</keyword>
<dbReference type="EMBL" id="JACGCM010001753">
    <property type="protein sequence ID" value="KAF6150181.1"/>
    <property type="molecule type" value="Genomic_DNA"/>
</dbReference>
<dbReference type="Proteomes" id="UP000541444">
    <property type="component" value="Unassembled WGS sequence"/>
</dbReference>
<name>A0A7J7M5K9_9MAGN</name>
<dbReference type="PANTHER" id="PTHR34938:SF1">
    <property type="entry name" value="PROTEIN FERTILITY RESTORER RF2, MITOCHONDRIAL"/>
    <property type="match status" value="1"/>
</dbReference>
<sequence length="186" mass="20052">MSCIGLSGNSKVLLIRHSQRHKSRRPIAQAMCVLDRPSSLSLSIKGGGTIGQAKKMELAPAICAATFDVRCRAQTQTVGRPSINVSSAPGKEELPKFDHGGSGFNGTGIKSYYRGDDSDGTGGGDGGPGSIGGGFSWGDFWFYIFLCYLMHMVNKIIEDMKRLKEKARLEEEEEEEERAVAAAAAY</sequence>
<dbReference type="InterPro" id="IPR040299">
    <property type="entry name" value="RF2K-like"/>
</dbReference>
<comment type="caution">
    <text evidence="3">The sequence shown here is derived from an EMBL/GenBank/DDBJ whole genome shotgun (WGS) entry which is preliminary data.</text>
</comment>